<keyword evidence="6" id="KW-1185">Reference proteome</keyword>
<feature type="domain" description="Carrier" evidence="4">
    <location>
        <begin position="6714"/>
        <end position="6797"/>
    </location>
</feature>
<evidence type="ECO:0000313" key="5">
    <source>
        <dbReference type="EMBL" id="KAL0638308.1"/>
    </source>
</evidence>
<evidence type="ECO:0000256" key="2">
    <source>
        <dbReference type="ARBA" id="ARBA00022553"/>
    </source>
</evidence>
<dbReference type="Gene3D" id="3.30.300.30">
    <property type="match status" value="6"/>
</dbReference>
<dbReference type="InterPro" id="IPR042099">
    <property type="entry name" value="ANL_N_sf"/>
</dbReference>
<dbReference type="InterPro" id="IPR010071">
    <property type="entry name" value="AA_adenyl_dom"/>
</dbReference>
<dbReference type="CDD" id="cd19542">
    <property type="entry name" value="CT_NRPS-like"/>
    <property type="match status" value="1"/>
</dbReference>
<evidence type="ECO:0000256" key="3">
    <source>
        <dbReference type="ARBA" id="ARBA00022598"/>
    </source>
</evidence>
<gene>
    <name evidence="5" type="ORF">Q9L58_002610</name>
</gene>
<dbReference type="CDD" id="cd19545">
    <property type="entry name" value="FUM14_C_NRPS-like"/>
    <property type="match status" value="5"/>
</dbReference>
<dbReference type="InterPro" id="IPR023213">
    <property type="entry name" value="CAT-like_dom_sf"/>
</dbReference>
<dbReference type="InterPro" id="IPR009081">
    <property type="entry name" value="PP-bd_ACP"/>
</dbReference>
<protein>
    <recommendedName>
        <fullName evidence="4">Carrier domain-containing protein</fullName>
    </recommendedName>
</protein>
<dbReference type="PROSITE" id="PS00455">
    <property type="entry name" value="AMP_BINDING"/>
    <property type="match status" value="3"/>
</dbReference>
<dbReference type="Gene3D" id="3.40.50.12780">
    <property type="entry name" value="N-terminal domain of ligase-like"/>
    <property type="match status" value="4"/>
</dbReference>
<dbReference type="PANTHER" id="PTHR45527:SF1">
    <property type="entry name" value="FATTY ACID SYNTHASE"/>
    <property type="match status" value="1"/>
</dbReference>
<dbReference type="Gene3D" id="3.30.559.30">
    <property type="entry name" value="Nonribosomal peptide synthetase, condensation domain"/>
    <property type="match status" value="6"/>
</dbReference>
<dbReference type="SUPFAM" id="SSF56801">
    <property type="entry name" value="Acetyl-CoA synthetase-like"/>
    <property type="match status" value="6"/>
</dbReference>
<feature type="domain" description="Carrier" evidence="4">
    <location>
        <begin position="6153"/>
        <end position="6227"/>
    </location>
</feature>
<sequence length="6813" mass="752230">MTPDPGKLVEKFSIENFVRCGEDAFDASVAAAWALCLNSFSVDKKVSFGYHGRQIFLDLEGKTVRTVVEEILDFGGFTSKNDNIEADYNFSETKKNLALSSAIYFTPHGAQRHEGVDIGIAAIFDPRTDGGVDVEVILSKILAPEVITWASHRLKITMERIGNCYEEELLSVCLVSVLEEKALERLGESSNDQFGNPGYLVHQLFENQVLKTPHSPAIQFEDEEPVVYEELNSMANRVARHILQISPNVNGEGNGIVALCLEKGVSMIVAILAVMKAGKAWVPLDPKDPKNRLDRIVQATQAPLVIVTRSTRHIVSSSLVLVLGEIDEELQFLSAANLNVPTELNDLCHILFTSGSTGVPKGVMIEHSAMVNCVCWLAKYCNINESTRTLQFAAYTFDVCGLDIFMTLSCGGCLFVAPTARLLADLNGFVGSREINYAQLTPTVISLLVPSAVPSLGTLVSSGEALTESILPIWLGRVRLINAYGPTETNLCTLHDVYSHPVPNCIGEPDYGMRILILDGHGRRAPIGVIGEICVAGSQLFRSYLGDPETTLKKRFIHDVGPVYRTGDLGSFDSDGRVYFHGRQDNQVKLLGNRVDLEEIEACISACGLVRHTAVVVPRSGLAGGRLVAFLSLVRFPATFSGKRGVHCLDPELSTEAAGDLSDTKERLLSELPAHMIPSVWFTLENVPMTASGKVNRTLVREWLETLGEEEYHSQVRMVGAVGNAVDESLTLAEERMRDIWSRLLSLPPHLISAESSFFDLGGDSISVIRMVSEARKAGFMISVQDVFANRRLSLVAKRQDEPAAERPPLAPFCLLSEDASPEVVRGLVAAECNVDPQAVADVYPCSPLQEGLMATSAKSGAYISSMVFRLPEINPSRFKDAWEMIISSEEILRTRIIEVAPYGSLQAVVDAPVEWESGDSSVESYLELMKSRGMHYGGSLCRFALIQDNDRWHFVLTIHHALFDGWSLSALKEKLRMAYELGIPPTRNDSFKRFIQHLSEKKTAGEKEFWASELEDVSATDYPSLPSPYYVAKATKTSKISMSIDFRRVLKSGNFTISTVVRAAWAIVLARHSNSDDVSFGVVLSGRNFPLEGIEEMTGPTIVTVPVRIRVHGTCVLAELLRSVQKQAIKMIPFEHTGIHNIQMVSASAKNACSFRTVLVVQPEEDPAESEFLHDLNHLGSMQRSSPLTIDCQLEKGAITLYAHFDNTIITQRDVDWVLVHMRESLHTLTAGDGTETVREVRISGDEDLRQIQQWNGDCPQKVDRCLHHLFEGKVAESPLQIAIYDQTTAAGLSYGELDSMSTRLAHKLQELQVLPETLVPICFEGSSIAIIAIMAVLKAGGAYVPLDISHPQSRLELIIKDADAKFVLCSASYAQRFSGIVAQVIVVDTSSIMNYTASPNHHLAHKVQPDNAALVTYTSGIMGVPKAVVLTHSAISTSASHLGKFYGIRRNMRVLQFTSLTFEMSLKEIFITLLHGGCICIPTEYNRLNKLSKATGDMAVDVAFLTPTVAGLIQPQECPSLKILCVGGEFLTRHVANIWAGRVAIFNSYGSAETCMNVSATVPPSSLISNLGNIGCGVAGLVWIITLDVPRRLAPVGCPGEIAISGYTLARGYLNDADKTIAAFIEAPVWAVDCGMATKYYLTGDTGRYNSDGSVQYLGRLDRQDRLGGLRIELGEIEYQLQIQNSQISQAVAELVTIGQDNDSTLVVFVKTESSQLAHESMPLVLPHTDEFRIVEANARNRLRDVLPPYMVPTFFIPVSRIPMTASGKIDRKRFIQAAKLHHRELEGSNHPAGSTTSGLLPSSGIERVMCDLWKEVLNIGDQTSLSTSDNFFHLGGDSIAAIRLVAAARKIGLSISGSQIYQTPRLGEMASYAEFSADTRTLKINPFALARGIELNEVASLCNIPVAHIEDVYPCTALQEGLMALSTRTGAYVAQRVYILPDFNEPRFRTAWEKSVNRNPILRTRIIHSTKYGSLQVVCKEDRSGDLWRTGNHLERYLRKDREDLITTGSRLCRFALVHEGVSTSYFVLTLHHALYDGWSMELLMNDLQFEYACLEPPSRPGFNLVVEFLAKSDHQSHAGYWERLLEGAIPSDFPPKTRATSPTQTTCLEKLDSVVGQQSLLGSNITFATAVRAAWAFVISRYVDSSDVCFGMTLSGRDTNIPRVENIIGPTAVTVPVRIQIDEMETVGNFLQQVQQQALDMTPFQHAGLQNIQRLGADAKNACSFRNILVIQNNNPTQATEPSELSIIPVESMTRMVQSYFTVECQIAANGVSLVAHFDPFDIGQKQVRRLLRHFALVIKQMVTLSSGPYTLESITMATEEDFEEIQTWNAHCPKRVENCVHHLFEAEAILHPNSLAIDTTGSEKITYSQLENYATRLALHITSIGVKRGDLVPICLRKSGSMVIAMLAIMKAGAAYVPLDPSSTGKRLQYLLHEIKANIVIVDRTGSLPFDASVRTVSIDMSFLDRLPPLPVSDISSPTGHSSDVAYTIFTSGSTGKPKGVVLEHGAVCTALLELGKAFGLERNTRVLQFCSYTFDISVVEIFGTLLHGGCICMPSEEERLVELGKIIGLMDVETAFLTPTIINLLQPEETPLQTLILVGEPHSRSHIDKWANKLRLLNGYGPTEACIIFASGLVTLDSLTNYIGRAVGGLMWVAESGASKLAAIGAVGELVVSGHTLARGYLNDIERTELVFLKALPWMPLDNRMGSPGTMYRTGDLVRYNSDGTLQYLGRRDTQVKIHGQRIECGEVEYSIVTFGQVNQAVVELIQINGVPALIAFVLVNSIGAITSSGRILPSEWVAALGQRLKDTLEDALPLYMIPSVFIPYTRFPTTISGKVDRAELKKISSQQLLTYGNPEDGPKRQPKTQTESIMQGLWSSALKISPDRVGLGDNFFRLGGDSISAIMLVTDARKIGFFLDITKIFRHPRLEEMASLLVPAKVEEIVKPFSLVHGITKDDCIDTAAMQCDVDRTFINDIYPCSPLQAGLMALSTRSPGAYVTQHVYKLPQDTDIKRLQEAWGTTMTANLILRTRIILTKTHESMQVVVSVDDVEWTRETLSLQAFLSLDRPAIGYGTPLCRQALVFDSQAIFLVFTLHHCIYDGFSWELILSDLKEAYENGSVTTSRTPFVSFVQHTENVRIDPAAKDFWETNLAGAVVVNFPITSVSADHQDIFTASKTVHLDTEVDFSWTSKSVTIATLLRAAWAFLISRYTNSNDVIFGETLSGRTAPISGIETIVGPTIATVPTRIRIDRDMTIDEYLKNVHTTSVSMMPFEHLGIQTIRRISNYAQEACSFQSLLVIQPPKKSSAATVDDKNLRLELDYESSSMTETYCLSMECQQTDRGVSLSAVYDHCAIDPENIRWIMYHFSQSIKKLAIGLFILTLDNSNLNKVAGYQGTPIRMDEINLFGRGDLDQIKIFNDIHSSRIDRCLHHAFNDRVLLHPDRVAIHASDAIQTYGELDVLSSSLATKLMTAGVGPDILVPLYFKKSSMMVVAMMAVLKAGGGYVPLDPSQPKQLLQYIINEIGAKILLCSHGFEDICHSLGVTIVFSVDPLSLKSHEMPLSPSNPTVKPSNIAYVMFTSGSAGPPKGVVFEHSAVITSLMAYGPSHGFKEHLRVLQFATYSSDISIMEIFSTLLFGGCVCIPLEEDRLIALPQIINEMQIQTAILTPATVTSLLSPELVPGLSTLILVGEPITQRNVTIWSQKVRLIKSYGPTETCTVSASSQITELQFNPANIGTAVAAHLWIVEPERIDRLTPIGCVGELLISGPTLARGYLNDVEKTKAAFINGETFSWGKDALGSWTRLYKTGDLARYNIDGSICVVRRKDVQVKVRGLRIEVSEIEHHFPPFPEVLNNVVIEPTAAMVKYSETQLIEFNCFGEISPQLGDCILKLENQINATLSKATASLSVVPISYMKSSIFPAPRGTPPAASGKTNTTRIREILSQLSTEDLSQYQSDETYKRPPTTIVERRLQVLWAAALQLTPASIGLDDNFFRLGGDSMSAITLATAGRSGGLGFTVAFVFKHPRLGEMANALEMDGNFEIQRLAAVQETEAPGDSTRDLTASICGINAADIEDVYPCSPLQEGLMALSVRFSGAYMAQRVYELASGVDLDRFRSAWETTIKTHSILRTRIIEAGSSGKVSLQVVCKESLEWYTGTSLKEHMELDLKRPFEYGRPLIRYGLIKNENVESENIPIYFGLTLHHALYDGFSFGLILDDFQSIYTNLEVPYITRTPFKNYIHYLGALDREASQRFWKSKLAGLASSDFPSVPRPGLNPRATSSRQLHMDFPIATQNQVTLPTIIRAAWAITVSRHTLLPTPETHDVCFGATLSGRTAPVEGLDTMTGPTIVTIPVRVAVNYDQSIADFLDTVHSQAADMMPFEHFGLQNIQKLSPDAERACAFKNLLVIHPPIPKHPHAVSEICMVQREEYTEMIQVYGIIMECQIMEGGVTLSAQFDPLVIDHQHIFWVLQHFATTIKVFNQNSSSKSPVRYALGEMATKSEYEQILAWNAGYQASEDRCLHQLVENSVSLHPDRLAVCGPDNDLTYKELDRQTNVLAHHLIKLGVGPEVLVPICFEKSSIMIVAMLGVLKAGGGYVPLDPTHPKARLEYIIGQTGARLVLSSPSQSHIFNSPKNVKIFVIDCTFFREQQVADDLKIPTGLQAKSTNIAYVIYTSGSSGDPKGVIVEHGAISKSVIQHGSRFGHDTVDSIRVLQFCSYTFDVSVIDIFTTLAYGGCICIPSEDDRLYNLTGIINDMKVDLAILTPTIAKLLDPANVPNLKVLAMTGEVLSSELVKTWTQAKRRVVNGYGPTEASVDCSAALVTKDTLPNNIGHSLGGLIWITEIENHNQLVPLGCVGEIVISGDTLARGYLKDSRRTIAAFINNPTWMPQGYGTPRIYKTGDLARYAADGSVEYLGRKDTQVKLHGIRIETGEIESRLGACETVLQSAVELVTRNGVDMLVGFLRLEISAGDSQGYLLPLTKHIGAVLDNVERMVKKVLPLYMVPSVLIPLSAMPCTASGKTDRRNLKDIFQKLSEKTLSVYRGRHDYPTKREPMTTSQKLVRDLWAGALQVNPSTINLDDNFFRIGGDSISAIQLVSAFRKNGLSLAITEIHQSNDLEDMATLVDTSNRSSPSPLSDNEIAVFSLVGVESPAEIPALIQSVAAQCRIEPGSVQDIYPCSPLQEGLMGLSIRENGIYLCQIIYRLSSTTDLDRFRAAWEDVLTYNEILRTRIVHVPTQGILQVILKPYPEWQTGSSLEQYLRTERGRRLAYGNPLCRYGIFTGDTEESYFVLNIHHALYDGWSLPLIIEDLRLSYEKKALPSHTPFNHFIKFISRVNPGSEETKLFWQTRLAGAVATDFPEKIPSHKINASANDNISITLERRTLPDKVTIASLIKAAWALVLSRYTNSSDICFGMALTGRNSPVAGIESITGPTQTAVPVRVTIDSTQSVAMFLKDVHSQSVDMIPYEHVGLQHIQSFMETAKCCEFRNFLVIQPNMWSPKSLGPQKVPEIPQQSSYLQLEQIDREGVGITQQYALVMECDLIDDGSINLAAYFDPVVIDEHRIKWLLQHFANVILQLESLCISNESTTNEIIIGTQDDQDIVWSWNKGCPDASGTCVHQIFEDQARQNPRLQAIKAPDRNLDYGELNQLSSDVAHHLLGMNVRPGTIIPICIEKSSTMVIALMAILKAGAAYVPLDASYPSFRIKYILGEVKARLVLTSKININRFDDISDVTVVSVDEIIYQYYRSGNRPLALTLPTVSPSDIAYVIFTSGSTGNPKGVVMEHSALSTTVISEGQYFGLYQGIRVLQYTNITFDISITEIFTTFAHGGCLCIASENDCMGRLMETMNELQIEMAHLTPTVISLIDLKQIPSLKILTLGGEPLIHANIRNAIDAGIRLINAYGPTETCIDSAINNAVTLNTSPNNIGRVNSSPAWILQLDNDHQLAPLGCVGELAISGPTLARGYLNDEEKTNTSFVENLSWMRGERLRVYKTGDLARFNGDGSIQYLGRRDMQVKVNGQRIELGEIETQIHRLRSDLQATVEFLPEGKRSILVAFFVDRASHLSKLLIAPPSKEFTSLSAEIMARLKTILPTHMVPSLFIPISYLPMTLSGKTDRKRLREAFSFLLEDEIRGYRFRSSSENLLPMTRTEETLQILWAKVLEICDQSTIRLDDGFFDLGGDSITAIQLVAAARREGLLLTVSDVFISSKLQQMSEVVLQNKHRPSTKSMDPGVPLPFHLLHAQNHGPRLDQISTEISIEKLSIEDAYPATAIQLACLIEGQKWHKAWYSWFTLDIKGALDLGRLRHACQSVVDHHPILRTVFCMEGRRGLQVVLRKNTIDFQSQQDKYDLDSVLSVCQGAGPEGPVAFGKPMTKFRVLSLDQKTHLLAVGLSHSQYDGMCVDLILGDIQTAYLHEPLPTRPNYSTFISYVLRANNLDAELFWRTTLHDSTMTHLISRPLSSDRHLLQSREERQISKLPSRPHGATFSTILKAAWSLVLARYCGKYDIVFGNLISGRNAPIEGIEEIVGPCMNILPTRVRLDQNWNYSNLLNHLLSQQSAMIPYETMPFADIVEKCTQWPKSTRFGSVVQHQNLPTQAHKDGKLGEPTWKIAGAISYPGLCDVVDSWVCSVPHGDHITIDLRYNDQILSSSVASMLLDSLCTTITDIFENTDQSIMSTISTTTTATSQPLLPIPASSTNIPITASKETAFSYQVLSTLRNAWQETLLGDVPTTEWKSVTHDVDANFFEMGGDSISAAQLATSLAKQQLHVTIQDIFDYPTLRLQALLVSGALERVRPVERGGHTVEFC</sequence>
<keyword evidence="1" id="KW-0596">Phosphopantetheine</keyword>
<comment type="caution">
    <text evidence="5">The sequence shown here is derived from an EMBL/GenBank/DDBJ whole genome shotgun (WGS) entry which is preliminary data.</text>
</comment>
<dbReference type="NCBIfam" id="TIGR01733">
    <property type="entry name" value="AA-adenyl-dom"/>
    <property type="match status" value="6"/>
</dbReference>
<keyword evidence="2" id="KW-0597">Phosphoprotein</keyword>
<dbReference type="PROSITE" id="PS50075">
    <property type="entry name" value="CARRIER"/>
    <property type="match status" value="7"/>
</dbReference>
<dbReference type="Gene3D" id="2.30.38.10">
    <property type="entry name" value="Luciferase, Domain 3"/>
    <property type="match status" value="2"/>
</dbReference>
<dbReference type="Gene3D" id="1.10.1200.10">
    <property type="entry name" value="ACP-like"/>
    <property type="match status" value="7"/>
</dbReference>
<organism evidence="5 6">
    <name type="scientific">Discina gigas</name>
    <dbReference type="NCBI Taxonomy" id="1032678"/>
    <lineage>
        <taxon>Eukaryota</taxon>
        <taxon>Fungi</taxon>
        <taxon>Dikarya</taxon>
        <taxon>Ascomycota</taxon>
        <taxon>Pezizomycotina</taxon>
        <taxon>Pezizomycetes</taxon>
        <taxon>Pezizales</taxon>
        <taxon>Discinaceae</taxon>
        <taxon>Discina</taxon>
    </lineage>
</organism>
<evidence type="ECO:0000256" key="1">
    <source>
        <dbReference type="ARBA" id="ARBA00022450"/>
    </source>
</evidence>
<dbReference type="Pfam" id="PF00501">
    <property type="entry name" value="AMP-binding"/>
    <property type="match status" value="6"/>
</dbReference>
<dbReference type="PANTHER" id="PTHR45527">
    <property type="entry name" value="NONRIBOSOMAL PEPTIDE SYNTHETASE"/>
    <property type="match status" value="1"/>
</dbReference>
<feature type="domain" description="Carrier" evidence="4">
    <location>
        <begin position="1806"/>
        <end position="1880"/>
    </location>
</feature>
<dbReference type="Pfam" id="PF00550">
    <property type="entry name" value="PP-binding"/>
    <property type="match status" value="7"/>
</dbReference>
<feature type="domain" description="Carrier" evidence="4">
    <location>
        <begin position="3967"/>
        <end position="4043"/>
    </location>
</feature>
<feature type="domain" description="Carrier" evidence="4">
    <location>
        <begin position="2868"/>
        <end position="2944"/>
    </location>
</feature>
<reference evidence="5 6" key="1">
    <citation type="submission" date="2024-02" db="EMBL/GenBank/DDBJ databases">
        <title>Discinaceae phylogenomics.</title>
        <authorList>
            <person name="Dirks A.C."/>
            <person name="James T.Y."/>
        </authorList>
    </citation>
    <scope>NUCLEOTIDE SEQUENCE [LARGE SCALE GENOMIC DNA]</scope>
    <source>
        <strain evidence="5 6">ACD0624</strain>
    </source>
</reference>
<dbReference type="InterPro" id="IPR000873">
    <property type="entry name" value="AMP-dep_synth/lig_dom"/>
</dbReference>
<evidence type="ECO:0000313" key="6">
    <source>
        <dbReference type="Proteomes" id="UP001447188"/>
    </source>
</evidence>
<dbReference type="SMART" id="SM00823">
    <property type="entry name" value="PKS_PP"/>
    <property type="match status" value="7"/>
</dbReference>
<feature type="domain" description="Carrier" evidence="4">
    <location>
        <begin position="5057"/>
        <end position="5133"/>
    </location>
</feature>
<dbReference type="EMBL" id="JBBBZM010000023">
    <property type="protein sequence ID" value="KAL0638308.1"/>
    <property type="molecule type" value="Genomic_DNA"/>
</dbReference>
<accession>A0ABR3GQV0</accession>
<dbReference type="CDD" id="cd05918">
    <property type="entry name" value="A_NRPS_SidN3_like"/>
    <property type="match status" value="6"/>
</dbReference>
<dbReference type="InterPro" id="IPR006162">
    <property type="entry name" value="Ppantetheine_attach_site"/>
</dbReference>
<dbReference type="NCBIfam" id="NF003417">
    <property type="entry name" value="PRK04813.1"/>
    <property type="match status" value="6"/>
</dbReference>
<feature type="domain" description="Carrier" evidence="4">
    <location>
        <begin position="728"/>
        <end position="804"/>
    </location>
</feature>
<dbReference type="InterPro" id="IPR001242">
    <property type="entry name" value="Condensation_dom"/>
</dbReference>
<keyword evidence="3" id="KW-0436">Ligase</keyword>
<evidence type="ECO:0000259" key="4">
    <source>
        <dbReference type="PROSITE" id="PS50075"/>
    </source>
</evidence>
<dbReference type="InterPro" id="IPR045851">
    <property type="entry name" value="AMP-bd_C_sf"/>
</dbReference>
<dbReference type="SUPFAM" id="SSF47336">
    <property type="entry name" value="ACP-like"/>
    <property type="match status" value="7"/>
</dbReference>
<dbReference type="InterPro" id="IPR020845">
    <property type="entry name" value="AMP-binding_CS"/>
</dbReference>
<dbReference type="Proteomes" id="UP001447188">
    <property type="component" value="Unassembled WGS sequence"/>
</dbReference>
<dbReference type="InterPro" id="IPR036736">
    <property type="entry name" value="ACP-like_sf"/>
</dbReference>
<name>A0ABR3GQV0_9PEZI</name>
<dbReference type="SUPFAM" id="SSF52777">
    <property type="entry name" value="CoA-dependent acyltransferases"/>
    <property type="match status" value="12"/>
</dbReference>
<dbReference type="PROSITE" id="PS00012">
    <property type="entry name" value="PHOSPHOPANTETHEINE"/>
    <property type="match status" value="6"/>
</dbReference>
<dbReference type="InterPro" id="IPR020806">
    <property type="entry name" value="PKS_PP-bd"/>
</dbReference>
<dbReference type="Pfam" id="PF00668">
    <property type="entry name" value="Condensation"/>
    <property type="match status" value="6"/>
</dbReference>
<proteinExistence type="predicted"/>
<dbReference type="Gene3D" id="3.30.559.10">
    <property type="entry name" value="Chloramphenicol acetyltransferase-like domain"/>
    <property type="match status" value="6"/>
</dbReference>
<dbReference type="Gene3D" id="3.40.50.980">
    <property type="match status" value="4"/>
</dbReference>